<keyword evidence="5" id="KW-1185">Reference proteome</keyword>
<dbReference type="VEuPathDB" id="VectorBase:ISCW020368"/>
<organism>
    <name type="scientific">Ixodes scapularis</name>
    <name type="common">Black-legged tick</name>
    <name type="synonym">Deer tick</name>
    <dbReference type="NCBI Taxonomy" id="6945"/>
    <lineage>
        <taxon>Eukaryota</taxon>
        <taxon>Metazoa</taxon>
        <taxon>Ecdysozoa</taxon>
        <taxon>Arthropoda</taxon>
        <taxon>Chelicerata</taxon>
        <taxon>Arachnida</taxon>
        <taxon>Acari</taxon>
        <taxon>Parasitiformes</taxon>
        <taxon>Ixodida</taxon>
        <taxon>Ixodoidea</taxon>
        <taxon>Ixodidae</taxon>
        <taxon>Ixodinae</taxon>
        <taxon>Ixodes</taxon>
    </lineage>
</organism>
<dbReference type="InParanoid" id="B7Q1T2"/>
<sequence>MTTPRKTNNVKCIVCIILFGSVSLVLPGWLLEYRHQHLTHPASVSTEPHIGRVWRRRRWRGEKKKEGKGGEHRRSERGRREQRGDDRRFDATRFPYRALLKLHVVCYEPTSFRAQLLGARFRLERRRRRRNCAVHYG</sequence>
<dbReference type="EnsemblMetazoa" id="ISCW020368-RA">
    <property type="protein sequence ID" value="ISCW020368-PA"/>
    <property type="gene ID" value="ISCW020368"/>
</dbReference>
<evidence type="ECO:0000256" key="1">
    <source>
        <dbReference type="SAM" id="MobiDB-lite"/>
    </source>
</evidence>
<dbReference type="EMBL" id="ABJB010208770">
    <property type="status" value="NOT_ANNOTATED_CDS"/>
    <property type="molecule type" value="Genomic_DNA"/>
</dbReference>
<keyword evidence="2" id="KW-0472">Membrane</keyword>
<evidence type="ECO:0000313" key="4">
    <source>
        <dbReference type="EnsemblMetazoa" id="ISCW020368-PA"/>
    </source>
</evidence>
<feature type="region of interest" description="Disordered" evidence="1">
    <location>
        <begin position="61"/>
        <end position="86"/>
    </location>
</feature>
<dbReference type="Proteomes" id="UP000001555">
    <property type="component" value="Unassembled WGS sequence"/>
</dbReference>
<evidence type="ECO:0000313" key="3">
    <source>
        <dbReference type="EMBL" id="EEC12804.1"/>
    </source>
</evidence>
<keyword evidence="2" id="KW-1133">Transmembrane helix</keyword>
<dbReference type="PaxDb" id="6945-B7Q1T2"/>
<evidence type="ECO:0000313" key="5">
    <source>
        <dbReference type="Proteomes" id="UP000001555"/>
    </source>
</evidence>
<accession>B7Q1T2</accession>
<protein>
    <submittedName>
        <fullName evidence="3 4">Uncharacterized protein</fullName>
    </submittedName>
</protein>
<reference evidence="4" key="2">
    <citation type="submission" date="2020-05" db="UniProtKB">
        <authorList>
            <consortium name="EnsemblMetazoa"/>
        </authorList>
    </citation>
    <scope>IDENTIFICATION</scope>
    <source>
        <strain evidence="4">wikel</strain>
    </source>
</reference>
<dbReference type="HOGENOM" id="CLU_1867360_0_0_1"/>
<dbReference type="EMBL" id="DS839318">
    <property type="protein sequence ID" value="EEC12804.1"/>
    <property type="molecule type" value="Genomic_DNA"/>
</dbReference>
<proteinExistence type="predicted"/>
<feature type="compositionally biased region" description="Basic and acidic residues" evidence="1">
    <location>
        <begin position="63"/>
        <end position="86"/>
    </location>
</feature>
<feature type="transmembrane region" description="Helical" evidence="2">
    <location>
        <begin position="12"/>
        <end position="31"/>
    </location>
</feature>
<reference evidence="3 5" key="1">
    <citation type="submission" date="2008-03" db="EMBL/GenBank/DDBJ databases">
        <title>Annotation of Ixodes scapularis.</title>
        <authorList>
            <consortium name="Ixodes scapularis Genome Project Consortium"/>
            <person name="Caler E."/>
            <person name="Hannick L.I."/>
            <person name="Bidwell S."/>
            <person name="Joardar V."/>
            <person name="Thiagarajan M."/>
            <person name="Amedeo P."/>
            <person name="Galinsky K.J."/>
            <person name="Schobel S."/>
            <person name="Inman J."/>
            <person name="Hostetler J."/>
            <person name="Miller J."/>
            <person name="Hammond M."/>
            <person name="Megy K."/>
            <person name="Lawson D."/>
            <person name="Kodira C."/>
            <person name="Sutton G."/>
            <person name="Meyer J."/>
            <person name="Hill C.A."/>
            <person name="Birren B."/>
            <person name="Nene V."/>
            <person name="Collins F."/>
            <person name="Alarcon-Chaidez F."/>
            <person name="Wikel S."/>
            <person name="Strausberg R."/>
        </authorList>
    </citation>
    <scope>NUCLEOTIDE SEQUENCE [LARGE SCALE GENOMIC DNA]</scope>
    <source>
        <strain evidence="5">Wikel</strain>
        <strain evidence="3">Wikel colony</strain>
    </source>
</reference>
<name>B7Q1T2_IXOSC</name>
<evidence type="ECO:0000256" key="2">
    <source>
        <dbReference type="SAM" id="Phobius"/>
    </source>
</evidence>
<gene>
    <name evidence="3" type="ORF">IscW_ISCW020368</name>
</gene>
<dbReference type="AlphaFoldDB" id="B7Q1T2"/>
<keyword evidence="2" id="KW-0812">Transmembrane</keyword>
<dbReference type="VEuPathDB" id="VectorBase:ISCI020368"/>